<keyword evidence="2" id="KW-1133">Transmembrane helix</keyword>
<keyword evidence="4" id="KW-1185">Reference proteome</keyword>
<feature type="compositionally biased region" description="Low complexity" evidence="1">
    <location>
        <begin position="1"/>
        <end position="21"/>
    </location>
</feature>
<keyword evidence="2" id="KW-0472">Membrane</keyword>
<accession>A0A9W7EYY1</accession>
<organism evidence="3 4">
    <name type="scientific">Triparma strigata</name>
    <dbReference type="NCBI Taxonomy" id="1606541"/>
    <lineage>
        <taxon>Eukaryota</taxon>
        <taxon>Sar</taxon>
        <taxon>Stramenopiles</taxon>
        <taxon>Ochrophyta</taxon>
        <taxon>Bolidophyceae</taxon>
        <taxon>Parmales</taxon>
        <taxon>Triparmaceae</taxon>
        <taxon>Triparma</taxon>
    </lineage>
</organism>
<sequence>MELTPITPSSPSLPSPSGLSTPPVPPKNSYKNFLPILILLVFGSTFIGGFIALSNSSSSRWDVVSNSDSHGVEDWSEILRSRVLQWCEGSDSRAKIIELAGPIEQWNTTLVTSFKNIFRDCKCSTIDNDHPNTCDPDLGNWDTSNVVDMSHAFQNNHIFTGKNLEKWDVSNVVDMSNIFDHCYGFNGEVGGWNTGKVTKMTKTFYAAEAFERDLSGWDTRNVEYMEFMFAYAKQIEPKGTEGRSYGLQNWDVSKVKYFTGMFNYNDYFNEDISNWDPKEALSMADMFSSAGWADGLGINQDLSGWNVTRVEHFERFLCLANSFSEDNKNKLCEVGTAHKSWIANFCDSGLGWANFPADPCK</sequence>
<reference evidence="4" key="1">
    <citation type="journal article" date="2023" name="Commun. Biol.">
        <title>Genome analysis of Parmales, the sister group of diatoms, reveals the evolutionary specialization of diatoms from phago-mixotrophs to photoautotrophs.</title>
        <authorList>
            <person name="Ban H."/>
            <person name="Sato S."/>
            <person name="Yoshikawa S."/>
            <person name="Yamada K."/>
            <person name="Nakamura Y."/>
            <person name="Ichinomiya M."/>
            <person name="Sato N."/>
            <person name="Blanc-Mathieu R."/>
            <person name="Endo H."/>
            <person name="Kuwata A."/>
            <person name="Ogata H."/>
        </authorList>
    </citation>
    <scope>NUCLEOTIDE SEQUENCE [LARGE SCALE GENOMIC DNA]</scope>
    <source>
        <strain evidence="4">NIES 3701</strain>
    </source>
</reference>
<dbReference type="OrthoDB" id="198097at2759"/>
<dbReference type="AlphaFoldDB" id="A0A9W7EYY1"/>
<evidence type="ECO:0000256" key="2">
    <source>
        <dbReference type="SAM" id="Phobius"/>
    </source>
</evidence>
<gene>
    <name evidence="3" type="ORF">TrST_g10668</name>
</gene>
<name>A0A9W7EYY1_9STRA</name>
<feature type="region of interest" description="Disordered" evidence="1">
    <location>
        <begin position="1"/>
        <end position="24"/>
    </location>
</feature>
<evidence type="ECO:0000313" key="4">
    <source>
        <dbReference type="Proteomes" id="UP001165085"/>
    </source>
</evidence>
<protein>
    <submittedName>
        <fullName evidence="3">Uncharacterized protein</fullName>
    </submittedName>
</protein>
<dbReference type="Proteomes" id="UP001165085">
    <property type="component" value="Unassembled WGS sequence"/>
</dbReference>
<comment type="caution">
    <text evidence="3">The sequence shown here is derived from an EMBL/GenBank/DDBJ whole genome shotgun (WGS) entry which is preliminary data.</text>
</comment>
<proteinExistence type="predicted"/>
<dbReference type="Pfam" id="PF03382">
    <property type="entry name" value="DUF285"/>
    <property type="match status" value="3"/>
</dbReference>
<evidence type="ECO:0000313" key="3">
    <source>
        <dbReference type="EMBL" id="GMH97609.1"/>
    </source>
</evidence>
<dbReference type="InterPro" id="IPR005046">
    <property type="entry name" value="DUF285"/>
</dbReference>
<feature type="transmembrane region" description="Helical" evidence="2">
    <location>
        <begin position="33"/>
        <end position="53"/>
    </location>
</feature>
<dbReference type="EMBL" id="BRXY01000499">
    <property type="protein sequence ID" value="GMH97609.1"/>
    <property type="molecule type" value="Genomic_DNA"/>
</dbReference>
<keyword evidence="2" id="KW-0812">Transmembrane</keyword>
<evidence type="ECO:0000256" key="1">
    <source>
        <dbReference type="SAM" id="MobiDB-lite"/>
    </source>
</evidence>